<reference evidence="4" key="1">
    <citation type="submission" date="2023-08" db="EMBL/GenBank/DDBJ databases">
        <authorList>
            <person name="Messyasz A."/>
            <person name="Mannisto M.K."/>
            <person name="Kerkhof L.J."/>
            <person name="Haggblom M."/>
        </authorList>
    </citation>
    <scope>NUCLEOTIDE SEQUENCE</scope>
    <source>
        <strain evidence="4">M8UP39</strain>
    </source>
</reference>
<gene>
    <name evidence="4" type="ORF">RBB81_05385</name>
</gene>
<feature type="domain" description="AB hydrolase-1" evidence="3">
    <location>
        <begin position="274"/>
        <end position="402"/>
    </location>
</feature>
<dbReference type="AlphaFoldDB" id="A0AAU7Z4C8"/>
<protein>
    <submittedName>
        <fullName evidence="4">Alpha/beta hydrolase</fullName>
    </submittedName>
</protein>
<reference evidence="4" key="2">
    <citation type="journal article" date="2024" name="Environ. Microbiol.">
        <title>Genome analysis and description of Tunturibacter gen. nov. expands the diversity of Terriglobia in tundra soils.</title>
        <authorList>
            <person name="Messyasz A."/>
            <person name="Mannisto M.K."/>
            <person name="Kerkhof L.J."/>
            <person name="Haggblom M.M."/>
        </authorList>
    </citation>
    <scope>NUCLEOTIDE SEQUENCE</scope>
    <source>
        <strain evidence="4">M8UP39</strain>
    </source>
</reference>
<dbReference type="InterPro" id="IPR050266">
    <property type="entry name" value="AB_hydrolase_sf"/>
</dbReference>
<sequence>MKSINSVALATWMLEHLAFGSDNEALCGDLLEEFQLGRSVAWYWRQVLAAIAIRAGGAARKLAVPVAFSAGWTTLYPAWRFVTRVSGVYVGPDQGTWFAWPSSALMQIGYGVVPGVLFVWVGFLIFLLFRAAAGIELREGGLLRGLSQSLTVFFLSTILLLFYLRHPQVDLACVTRGDFYTVFHLCNISVPIALSVLAAVLALVPRASRSHRRRRRPNDPVLSGMRRMVQAFCLILSLSLVASAQTISSPSVQFVSVAQDVRLEVLDWGGTGRPMIFLSGLGDTAHDFEDFAKKFTANYHVYGITRRGFGASSKPAPEIVNYGADRLGDDVLAVMDALKLDRPIVVGHSIAGEELSSIGSRHPEKVAGLVYLDAAFPFAYYNHANSEWTLDMVDVRKQIEAFQAGAMLEPRIVEEMSGSVELLEKDLRDMKKELAMFPPPYPPPPPPIGLAIKFGEQKYTQIPVPILAVVVCPHNFDDLKDKPKIEAAIVAEDSARCTAQADAFEAGVPTAHVVRLRNADHYVFKSNESDVIREMNAFLTGSH</sequence>
<evidence type="ECO:0000313" key="4">
    <source>
        <dbReference type="EMBL" id="XCB23360.1"/>
    </source>
</evidence>
<dbReference type="PANTHER" id="PTHR43798">
    <property type="entry name" value="MONOACYLGLYCEROL LIPASE"/>
    <property type="match status" value="1"/>
</dbReference>
<dbReference type="PANTHER" id="PTHR43798:SF31">
    <property type="entry name" value="AB HYDROLASE SUPERFAMILY PROTEIN YCLE"/>
    <property type="match status" value="1"/>
</dbReference>
<feature type="transmembrane region" description="Helical" evidence="2">
    <location>
        <begin position="108"/>
        <end position="129"/>
    </location>
</feature>
<accession>A0AAU7Z4C8</accession>
<dbReference type="GO" id="GO:0016020">
    <property type="term" value="C:membrane"/>
    <property type="evidence" value="ECO:0007669"/>
    <property type="project" value="TreeGrafter"/>
</dbReference>
<organism evidence="4">
    <name type="scientific">Tunturiibacter gelidiferens</name>
    <dbReference type="NCBI Taxonomy" id="3069689"/>
    <lineage>
        <taxon>Bacteria</taxon>
        <taxon>Pseudomonadati</taxon>
        <taxon>Acidobacteriota</taxon>
        <taxon>Terriglobia</taxon>
        <taxon>Terriglobales</taxon>
        <taxon>Acidobacteriaceae</taxon>
        <taxon>Tunturiibacter</taxon>
    </lineage>
</organism>
<proteinExistence type="predicted"/>
<dbReference type="RefSeq" id="WP_353072987.1">
    <property type="nucleotide sequence ID" value="NZ_CP132938.1"/>
</dbReference>
<dbReference type="EMBL" id="CP132938">
    <property type="protein sequence ID" value="XCB23360.1"/>
    <property type="molecule type" value="Genomic_DNA"/>
</dbReference>
<keyword evidence="2" id="KW-0812">Transmembrane</keyword>
<dbReference type="InterPro" id="IPR000073">
    <property type="entry name" value="AB_hydrolase_1"/>
</dbReference>
<dbReference type="SUPFAM" id="SSF53474">
    <property type="entry name" value="alpha/beta-Hydrolases"/>
    <property type="match status" value="1"/>
</dbReference>
<evidence type="ECO:0000256" key="2">
    <source>
        <dbReference type="SAM" id="Phobius"/>
    </source>
</evidence>
<dbReference type="Gene3D" id="3.40.50.1820">
    <property type="entry name" value="alpha/beta hydrolase"/>
    <property type="match status" value="1"/>
</dbReference>
<name>A0AAU7Z4C8_9BACT</name>
<dbReference type="InterPro" id="IPR029058">
    <property type="entry name" value="AB_hydrolase_fold"/>
</dbReference>
<feature type="transmembrane region" description="Helical" evidence="2">
    <location>
        <begin position="141"/>
        <end position="162"/>
    </location>
</feature>
<feature type="transmembrane region" description="Helical" evidence="2">
    <location>
        <begin position="225"/>
        <end position="244"/>
    </location>
</feature>
<evidence type="ECO:0000259" key="3">
    <source>
        <dbReference type="Pfam" id="PF00561"/>
    </source>
</evidence>
<dbReference type="GO" id="GO:0016787">
    <property type="term" value="F:hydrolase activity"/>
    <property type="evidence" value="ECO:0007669"/>
    <property type="project" value="UniProtKB-KW"/>
</dbReference>
<feature type="transmembrane region" description="Helical" evidence="2">
    <location>
        <begin position="182"/>
        <end position="204"/>
    </location>
</feature>
<keyword evidence="1 4" id="KW-0378">Hydrolase</keyword>
<keyword evidence="2" id="KW-0472">Membrane</keyword>
<dbReference type="KEGG" id="tgi:RBB81_05385"/>
<evidence type="ECO:0000256" key="1">
    <source>
        <dbReference type="ARBA" id="ARBA00022801"/>
    </source>
</evidence>
<keyword evidence="2" id="KW-1133">Transmembrane helix</keyword>
<dbReference type="Pfam" id="PF00561">
    <property type="entry name" value="Abhydrolase_1"/>
    <property type="match status" value="1"/>
</dbReference>